<dbReference type="SUPFAM" id="SSF53098">
    <property type="entry name" value="Ribonuclease H-like"/>
    <property type="match status" value="1"/>
</dbReference>
<dbReference type="GO" id="GO:0042575">
    <property type="term" value="C:DNA polymerase complex"/>
    <property type="evidence" value="ECO:0007669"/>
    <property type="project" value="UniProtKB-ARBA"/>
</dbReference>
<feature type="region of interest" description="Disordered" evidence="1">
    <location>
        <begin position="149"/>
        <end position="185"/>
    </location>
</feature>
<dbReference type="Pfam" id="PF25597">
    <property type="entry name" value="SH3_retrovirus"/>
    <property type="match status" value="1"/>
</dbReference>
<feature type="domain" description="Integrase catalytic" evidence="2">
    <location>
        <begin position="1"/>
        <end position="68"/>
    </location>
</feature>
<reference evidence="3" key="1">
    <citation type="journal article" date="2016" name="Gigascience">
        <title>De novo construction of an expanded transcriptome assembly for the western tarnished plant bug, Lygus hesperus.</title>
        <authorList>
            <person name="Tassone E.E."/>
            <person name="Geib S.M."/>
            <person name="Hall B."/>
            <person name="Fabrick J.A."/>
            <person name="Brent C.S."/>
            <person name="Hull J.J."/>
        </authorList>
    </citation>
    <scope>NUCLEOTIDE SEQUENCE</scope>
</reference>
<accession>A0A146KP10</accession>
<dbReference type="GO" id="GO:0015074">
    <property type="term" value="P:DNA integration"/>
    <property type="evidence" value="ECO:0007669"/>
    <property type="project" value="InterPro"/>
</dbReference>
<dbReference type="EMBL" id="GDHC01020388">
    <property type="protein sequence ID" value="JAP98240.1"/>
    <property type="molecule type" value="Transcribed_RNA"/>
</dbReference>
<sequence>PRNPENNSKAERYNRSIMEMSRCLIFDSNLNKEMWGESVLTSVYLLNRLPTRAIETGKTPAELWFGYQPDLSKIRVFGCVAYAHIPSEDRQGKLEPRSKKMIFVGYCPNGYRLFDQSKRKIITARSVVFDEGIPIMSVEVQDDLLPETQTSSLEKPKSPEIIKTPPVPTSPEAPRRSNRNRKMPDKYQDFDLSTHIALLGGCEVPLNFDEASRSDSWKEAINTELQNLLQNETWELSTLPPGETLIDSKWVFRQKTSGGKEVKKARLVARGFLQRSSVEEEVYAPVARMNSLKILFAIAVEWDLILHCVDFDHAFLNGILKTPIYMKVPQGLEVGNEKLVCKLKRSIYGLKCSPKCWNAVLNAKLLSLGFERSRSDPCLYFKCSIYLIVWIDDILLFSKNLQELEEVKNSLKSEFKIKDLSNNDEFTFLGLNIKRNESGLEVSQKNLIDKIICKFEMGVSKPSVIPIEPKLQLKCAEAGESHKYPYKELIGSLMYLMIGSRPDLCYAITFFSQFQNAYDSSHWIHLKKIVRYLKHSRDLTFKFRKSESNFKVTAFVDADFANDVNDRKSISGYIIKLNDNVVSWRSKKQTNVALSSAEAEYYAVSDCLTEILFLKQILSDIVCDKLESEILVYEDNQACIKMATTYETKRTKHIDVKHHFVKDLVEKGLVKLEYIPTEHQIADAMTKALPAKQFENFRCLLNLS</sequence>
<name>A0A146KP10_LYGHE</name>
<dbReference type="Pfam" id="PF07727">
    <property type="entry name" value="RVT_2"/>
    <property type="match status" value="1"/>
</dbReference>
<dbReference type="PANTHER" id="PTHR11439">
    <property type="entry name" value="GAG-POL-RELATED RETROTRANSPOSON"/>
    <property type="match status" value="1"/>
</dbReference>
<dbReference type="AlphaFoldDB" id="A0A146KP10"/>
<dbReference type="PROSITE" id="PS50994">
    <property type="entry name" value="INTEGRASE"/>
    <property type="match status" value="1"/>
</dbReference>
<proteinExistence type="predicted"/>
<evidence type="ECO:0000259" key="2">
    <source>
        <dbReference type="PROSITE" id="PS50994"/>
    </source>
</evidence>
<organism evidence="3">
    <name type="scientific">Lygus hesperus</name>
    <name type="common">Western plant bug</name>
    <dbReference type="NCBI Taxonomy" id="30085"/>
    <lineage>
        <taxon>Eukaryota</taxon>
        <taxon>Metazoa</taxon>
        <taxon>Ecdysozoa</taxon>
        <taxon>Arthropoda</taxon>
        <taxon>Hexapoda</taxon>
        <taxon>Insecta</taxon>
        <taxon>Pterygota</taxon>
        <taxon>Neoptera</taxon>
        <taxon>Paraneoptera</taxon>
        <taxon>Hemiptera</taxon>
        <taxon>Heteroptera</taxon>
        <taxon>Panheteroptera</taxon>
        <taxon>Cimicomorpha</taxon>
        <taxon>Miridae</taxon>
        <taxon>Mirini</taxon>
        <taxon>Lygus</taxon>
    </lineage>
</organism>
<feature type="non-terminal residue" evidence="3">
    <location>
        <position position="1"/>
    </location>
</feature>
<gene>
    <name evidence="3" type="primary">POLX_16</name>
    <name evidence="3" type="ORF">g.88669</name>
</gene>
<dbReference type="CDD" id="cd09272">
    <property type="entry name" value="RNase_HI_RT_Ty1"/>
    <property type="match status" value="1"/>
</dbReference>
<protein>
    <submittedName>
        <fullName evidence="3">Retrovirus-related Pol polyprotein from transposon TNT 1-94</fullName>
    </submittedName>
</protein>
<evidence type="ECO:0000256" key="1">
    <source>
        <dbReference type="SAM" id="MobiDB-lite"/>
    </source>
</evidence>
<dbReference type="Gene3D" id="3.30.420.10">
    <property type="entry name" value="Ribonuclease H-like superfamily/Ribonuclease H"/>
    <property type="match status" value="2"/>
</dbReference>
<dbReference type="InterPro" id="IPR036397">
    <property type="entry name" value="RNaseH_sf"/>
</dbReference>
<dbReference type="InterPro" id="IPR057670">
    <property type="entry name" value="SH3_retrovirus"/>
</dbReference>
<dbReference type="SUPFAM" id="SSF56672">
    <property type="entry name" value="DNA/RNA polymerases"/>
    <property type="match status" value="1"/>
</dbReference>
<dbReference type="InterPro" id="IPR001584">
    <property type="entry name" value="Integrase_cat-core"/>
</dbReference>
<dbReference type="GO" id="GO:0003676">
    <property type="term" value="F:nucleic acid binding"/>
    <property type="evidence" value="ECO:0007669"/>
    <property type="project" value="InterPro"/>
</dbReference>
<dbReference type="InterPro" id="IPR013103">
    <property type="entry name" value="RVT_2"/>
</dbReference>
<dbReference type="InterPro" id="IPR043502">
    <property type="entry name" value="DNA/RNA_pol_sf"/>
</dbReference>
<evidence type="ECO:0000313" key="3">
    <source>
        <dbReference type="EMBL" id="JAP98240.1"/>
    </source>
</evidence>
<dbReference type="GO" id="GO:0071897">
    <property type="term" value="P:DNA biosynthetic process"/>
    <property type="evidence" value="ECO:0007669"/>
    <property type="project" value="UniProtKB-ARBA"/>
</dbReference>
<dbReference type="PANTHER" id="PTHR11439:SF483">
    <property type="entry name" value="PEPTIDE SYNTHASE GLIP-LIKE, PUTATIVE (AFU_ORTHOLOGUE AFUA_3G12920)-RELATED"/>
    <property type="match status" value="1"/>
</dbReference>
<dbReference type="InterPro" id="IPR012337">
    <property type="entry name" value="RNaseH-like_sf"/>
</dbReference>